<accession>A0A7J9SEL7</accession>
<evidence type="ECO:0000313" key="4">
    <source>
        <dbReference type="EMBL" id="MBB6645360.1"/>
    </source>
</evidence>
<evidence type="ECO:0000259" key="2">
    <source>
        <dbReference type="Pfam" id="PF00149"/>
    </source>
</evidence>
<keyword evidence="5" id="KW-1185">Reference proteome</keyword>
<dbReference type="GO" id="GO:0016787">
    <property type="term" value="F:hydrolase activity"/>
    <property type="evidence" value="ECO:0007669"/>
    <property type="project" value="InterPro"/>
</dbReference>
<sequence length="460" mass="49304">MPRLLHYSDAENVYDDPTRAGRLAGTIRRLDGPDALVCGTGDNTAPGVLALIEEGRQALDLFDAVGPDFETFGNHDFDFGPEATRSLVRAAPQTWITANVYDPDGERFAAEETVPWTVETVDGVRIGVFGVTDPATPSLNPMARDLQFTDPYEAAERAVPELRTQGVDRIVALSHLGDGDDDLARRVDIDLILGGHRHSERDDRVAGTRLLRPGANGHAVVEVRFDATGSIGVDRHETAGAPVADDVASALRGRVDAAGLDEVVGTVSDPVERHDAAVFGGETRVGNLVADAYRWATGADVGLQNSGGIRAGPPLAGAVTVADLVSVVPFQERVVEATVTGAELRSILRESSAAVVESGAPDRWHGHVSGVRLTWDAAARRLREVRVDGDPIDPAATYTIATSAYVLSTDHEFPTLREQHRTGERALQFEVLAEYARTVGIDPEIEGRIRRVADATDRTP</sequence>
<dbReference type="PANTHER" id="PTHR11575:SF24">
    <property type="entry name" value="5'-NUCLEOTIDASE"/>
    <property type="match status" value="1"/>
</dbReference>
<keyword evidence="1" id="KW-0732">Signal</keyword>
<evidence type="ECO:0000256" key="1">
    <source>
        <dbReference type="ARBA" id="ARBA00022729"/>
    </source>
</evidence>
<proteinExistence type="predicted"/>
<dbReference type="PRINTS" id="PR01607">
    <property type="entry name" value="APYRASEFAMLY"/>
</dbReference>
<dbReference type="InterPro" id="IPR036907">
    <property type="entry name" value="5'-Nucleotdase_C_sf"/>
</dbReference>
<dbReference type="AlphaFoldDB" id="A0A7J9SEL7"/>
<dbReference type="InterPro" id="IPR006179">
    <property type="entry name" value="5_nucleotidase/apyrase"/>
</dbReference>
<dbReference type="PANTHER" id="PTHR11575">
    <property type="entry name" value="5'-NUCLEOTIDASE-RELATED"/>
    <property type="match status" value="1"/>
</dbReference>
<dbReference type="Gene3D" id="3.90.780.10">
    <property type="entry name" value="5'-Nucleotidase, C-terminal domain"/>
    <property type="match status" value="1"/>
</dbReference>
<evidence type="ECO:0000259" key="3">
    <source>
        <dbReference type="Pfam" id="PF02872"/>
    </source>
</evidence>
<dbReference type="InterPro" id="IPR029052">
    <property type="entry name" value="Metallo-depent_PP-like"/>
</dbReference>
<protein>
    <submittedName>
        <fullName evidence="4">5'-nucleotidase C-terminal domain-containing protein</fullName>
    </submittedName>
</protein>
<dbReference type="InterPro" id="IPR008334">
    <property type="entry name" value="5'-Nucleotdase_C"/>
</dbReference>
<dbReference type="Pfam" id="PF02872">
    <property type="entry name" value="5_nucleotid_C"/>
    <property type="match status" value="1"/>
</dbReference>
<name>A0A7J9SEL7_9EURY</name>
<reference evidence="4 5" key="1">
    <citation type="submission" date="2020-08" db="EMBL/GenBank/DDBJ databases">
        <authorList>
            <person name="Seo M.-J."/>
        </authorList>
    </citation>
    <scope>NUCLEOTIDE SEQUENCE [LARGE SCALE GENOMIC DNA]</scope>
    <source>
        <strain evidence="4 5">MBLA0160</strain>
    </source>
</reference>
<dbReference type="EMBL" id="JACKXD010000001">
    <property type="protein sequence ID" value="MBB6645360.1"/>
    <property type="molecule type" value="Genomic_DNA"/>
</dbReference>
<dbReference type="Pfam" id="PF00149">
    <property type="entry name" value="Metallophos"/>
    <property type="match status" value="1"/>
</dbReference>
<dbReference type="Proteomes" id="UP000546257">
    <property type="component" value="Unassembled WGS sequence"/>
</dbReference>
<dbReference type="SUPFAM" id="SSF55816">
    <property type="entry name" value="5'-nucleotidase (syn. UDP-sugar hydrolase), C-terminal domain"/>
    <property type="match status" value="1"/>
</dbReference>
<gene>
    <name evidence="4" type="ORF">H5V44_03445</name>
</gene>
<feature type="domain" description="Calcineurin-like phosphoesterase" evidence="2">
    <location>
        <begin position="22"/>
        <end position="199"/>
    </location>
</feature>
<dbReference type="Gene3D" id="3.60.21.10">
    <property type="match status" value="1"/>
</dbReference>
<dbReference type="GO" id="GO:0009166">
    <property type="term" value="P:nucleotide catabolic process"/>
    <property type="evidence" value="ECO:0007669"/>
    <property type="project" value="InterPro"/>
</dbReference>
<organism evidence="4 5">
    <name type="scientific">Halobellus ruber</name>
    <dbReference type="NCBI Taxonomy" id="2761102"/>
    <lineage>
        <taxon>Archaea</taxon>
        <taxon>Methanobacteriati</taxon>
        <taxon>Methanobacteriota</taxon>
        <taxon>Stenosarchaea group</taxon>
        <taxon>Halobacteria</taxon>
        <taxon>Halobacteriales</taxon>
        <taxon>Haloferacaceae</taxon>
        <taxon>Halobellus</taxon>
    </lineage>
</organism>
<dbReference type="RefSeq" id="WP_185191718.1">
    <property type="nucleotide sequence ID" value="NZ_JACKXD010000001.1"/>
</dbReference>
<comment type="caution">
    <text evidence="4">The sequence shown here is derived from an EMBL/GenBank/DDBJ whole genome shotgun (WGS) entry which is preliminary data.</text>
</comment>
<dbReference type="InterPro" id="IPR004843">
    <property type="entry name" value="Calcineurin-like_PHP"/>
</dbReference>
<dbReference type="CDD" id="cd00845">
    <property type="entry name" value="MPP_UshA_N_like"/>
    <property type="match status" value="1"/>
</dbReference>
<evidence type="ECO:0000313" key="5">
    <source>
        <dbReference type="Proteomes" id="UP000546257"/>
    </source>
</evidence>
<feature type="domain" description="5'-Nucleotidase C-terminal" evidence="3">
    <location>
        <begin position="263"/>
        <end position="417"/>
    </location>
</feature>
<dbReference type="SUPFAM" id="SSF56300">
    <property type="entry name" value="Metallo-dependent phosphatases"/>
    <property type="match status" value="1"/>
</dbReference>